<sequence>MEDLKALSARILEKTKEEGQNKLDEYEKVANDRMEETRQKLVESKKNRKAAIAAKIENDYEREVQTLANKQRNAILSEKQALLHSVFDDAAKKMEEWDADQFAVFLQGVLSQLDANDLWQVVPGGKSVHLFDADPVANVLDNYSFVTLSKEVVNNKSGFVVEQGGIDYNFCFDELVAELKKEFSPQLATLAFKK</sequence>
<name>A0A9J6R9P1_9BACI</name>
<protein>
    <recommendedName>
        <fullName evidence="4">V-type ATP synthase subunit E</fullName>
    </recommendedName>
</protein>
<dbReference type="RefSeq" id="WP_268778744.1">
    <property type="nucleotide sequence ID" value="NZ_JAPRAT010000002.1"/>
</dbReference>
<evidence type="ECO:0000313" key="3">
    <source>
        <dbReference type="Proteomes" id="UP001084197"/>
    </source>
</evidence>
<dbReference type="AlphaFoldDB" id="A0A9J6R9P1"/>
<reference evidence="2" key="1">
    <citation type="submission" date="2022-11" db="EMBL/GenBank/DDBJ databases">
        <title>WGS of Natronobacillus azotifigens 24KS-1, an anaerobic diazotrophic haloalkaliphile from soda-rich habitats.</title>
        <authorList>
            <person name="Sorokin D.Y."/>
            <person name="Merkel A.Y."/>
        </authorList>
    </citation>
    <scope>NUCLEOTIDE SEQUENCE</scope>
    <source>
        <strain evidence="2">24KS-1</strain>
    </source>
</reference>
<evidence type="ECO:0000313" key="2">
    <source>
        <dbReference type="EMBL" id="MCZ0701977.1"/>
    </source>
</evidence>
<proteinExistence type="predicted"/>
<comment type="caution">
    <text evidence="2">The sequence shown here is derived from an EMBL/GenBank/DDBJ whole genome shotgun (WGS) entry which is preliminary data.</text>
</comment>
<feature type="coiled-coil region" evidence="1">
    <location>
        <begin position="9"/>
        <end position="73"/>
    </location>
</feature>
<evidence type="ECO:0000256" key="1">
    <source>
        <dbReference type="SAM" id="Coils"/>
    </source>
</evidence>
<keyword evidence="3" id="KW-1185">Reference proteome</keyword>
<evidence type="ECO:0008006" key="4">
    <source>
        <dbReference type="Google" id="ProtNLM"/>
    </source>
</evidence>
<accession>A0A9J6R9P1</accession>
<dbReference type="EMBL" id="JAPRAT010000002">
    <property type="protein sequence ID" value="MCZ0701977.1"/>
    <property type="molecule type" value="Genomic_DNA"/>
</dbReference>
<organism evidence="2 3">
    <name type="scientific">Natronobacillus azotifigens</name>
    <dbReference type="NCBI Taxonomy" id="472978"/>
    <lineage>
        <taxon>Bacteria</taxon>
        <taxon>Bacillati</taxon>
        <taxon>Bacillota</taxon>
        <taxon>Bacilli</taxon>
        <taxon>Bacillales</taxon>
        <taxon>Bacillaceae</taxon>
        <taxon>Natronobacillus</taxon>
    </lineage>
</organism>
<dbReference type="SUPFAM" id="SSF160527">
    <property type="entry name" value="V-type ATPase subunit E-like"/>
    <property type="match status" value="1"/>
</dbReference>
<gene>
    <name evidence="2" type="ORF">OWO01_01975</name>
</gene>
<dbReference type="Proteomes" id="UP001084197">
    <property type="component" value="Unassembled WGS sequence"/>
</dbReference>
<keyword evidence="1" id="KW-0175">Coiled coil</keyword>